<organism evidence="1 2">
    <name type="scientific">Lentzea aerocolonigenes</name>
    <name type="common">Lechevalieria aerocolonigenes</name>
    <name type="synonym">Saccharothrix aerocolonigenes</name>
    <dbReference type="NCBI Taxonomy" id="68170"/>
    <lineage>
        <taxon>Bacteria</taxon>
        <taxon>Bacillati</taxon>
        <taxon>Actinomycetota</taxon>
        <taxon>Actinomycetes</taxon>
        <taxon>Pseudonocardiales</taxon>
        <taxon>Pseudonocardiaceae</taxon>
        <taxon>Lentzea</taxon>
    </lineage>
</organism>
<keyword evidence="2" id="KW-1185">Reference proteome</keyword>
<dbReference type="OrthoDB" id="4541851at2"/>
<dbReference type="Gene3D" id="2.80.10.50">
    <property type="match status" value="1"/>
</dbReference>
<evidence type="ECO:0000313" key="1">
    <source>
        <dbReference type="EMBL" id="KJK46036.1"/>
    </source>
</evidence>
<protein>
    <submittedName>
        <fullName evidence="1">Uncharacterized protein</fullName>
    </submittedName>
</protein>
<dbReference type="SUPFAM" id="SSF50370">
    <property type="entry name" value="Ricin B-like lectins"/>
    <property type="match status" value="1"/>
</dbReference>
<dbReference type="PROSITE" id="PS50231">
    <property type="entry name" value="RICIN_B_LECTIN"/>
    <property type="match status" value="1"/>
</dbReference>
<dbReference type="InterPro" id="IPR035992">
    <property type="entry name" value="Ricin_B-like_lectins"/>
</dbReference>
<comment type="caution">
    <text evidence="1">The sequence shown here is derived from an EMBL/GenBank/DDBJ whole genome shotgun (WGS) entry which is preliminary data.</text>
</comment>
<reference evidence="1 2" key="1">
    <citation type="submission" date="2015-02" db="EMBL/GenBank/DDBJ databases">
        <authorList>
            <person name="Ju K.-S."/>
            <person name="Doroghazi J.R."/>
            <person name="Metcalf W."/>
        </authorList>
    </citation>
    <scope>NUCLEOTIDE SEQUENCE [LARGE SCALE GENOMIC DNA]</scope>
    <source>
        <strain evidence="1 2">NRRL B-16140</strain>
    </source>
</reference>
<gene>
    <name evidence="1" type="ORF">UK23_24305</name>
</gene>
<dbReference type="Proteomes" id="UP000033393">
    <property type="component" value="Unassembled WGS sequence"/>
</dbReference>
<sequence>MTSLVLLAQLAAAPCAGEVVIRSAAVDAVIEVSADHLGVAAPSGARSQRWVRAGAQLRNVQTGQCMSGAGNYALLRECDASDPAQRWKFVPASGGVVLTTEAAAPGAVLAGSRAVPNSIYGLFEPSGDPIYRWTVTPV</sequence>
<dbReference type="AlphaFoldDB" id="A0A0F0GTY6"/>
<evidence type="ECO:0000313" key="2">
    <source>
        <dbReference type="Proteomes" id="UP000033393"/>
    </source>
</evidence>
<proteinExistence type="predicted"/>
<accession>A0A0F0GTY6</accession>
<dbReference type="RefSeq" id="WP_045313927.1">
    <property type="nucleotide sequence ID" value="NZ_JYJG01000187.1"/>
</dbReference>
<dbReference type="EMBL" id="JYJG01000187">
    <property type="protein sequence ID" value="KJK46036.1"/>
    <property type="molecule type" value="Genomic_DNA"/>
</dbReference>
<dbReference type="PATRIC" id="fig|68170.10.peg.6178"/>
<name>A0A0F0GTY6_LENAE</name>